<dbReference type="InterPro" id="IPR043777">
    <property type="entry name" value="DUF5719"/>
</dbReference>
<evidence type="ECO:0000256" key="2">
    <source>
        <dbReference type="SAM" id="Phobius"/>
    </source>
</evidence>
<proteinExistence type="predicted"/>
<keyword evidence="2" id="KW-0472">Membrane</keyword>
<dbReference type="RefSeq" id="WP_179540574.1">
    <property type="nucleotide sequence ID" value="NZ_BAAALL010000004.1"/>
</dbReference>
<feature type="compositionally biased region" description="Low complexity" evidence="1">
    <location>
        <begin position="63"/>
        <end position="88"/>
    </location>
</feature>
<evidence type="ECO:0000313" key="3">
    <source>
        <dbReference type="EMBL" id="NYJ77036.1"/>
    </source>
</evidence>
<dbReference type="EMBL" id="JACCFY010000001">
    <property type="protein sequence ID" value="NYJ77036.1"/>
    <property type="molecule type" value="Genomic_DNA"/>
</dbReference>
<sequence>MSAKKVRRHIRQLKKERRQELRRAARQEPEAVPAEPVAEDAAIGPAEPPKREEPPEREEVPEPADAAEQPELLAEPEQPEQPELLAEPEQPEQPERTRRPGAGVRAGAVLATLGILGVVGGSVALDPRGGSTEPGGVAAAAFPAADSGTAAVCPPMPGLADSLSTDGLLQYRDRDDSAAVRFQALVLAADAEGTFPAAWWAQLGQEYRVNTTELTDPKESESVDLDQLPPDPPALGELDAVYESFGGMTRAPLLEVQGLPSGVSGAGAARYTYLADSGPVTGLATATCTVPQRSQWFFGPEVGAGSTSLLTLANPFDRPATVEVVGYDTDGHRGSSGTRTLVVPGESVRTVNIAALAGSDPEFAVAVQASGAPVSAQLQSSRAVGLTGQGIDFLPGRAAPAVEHVMPGIPVPESTEEDPAPRPAQLWIHAPGDTRTTMEVQVYGADGVELLEGPAVFTVEPGEVDTVDLRGLDAGVYDVVVRSDEPTHVAVSSHGIDGGEPAEDTAALDFSWQVGATALSEGSGALIPDVGESELRLTSLQDESRLSYRLLDEDGEFSDAQEVTVPAEGELTLSPDDLGDAVAVVVDEAEPGVYAAMTTRDEERLSLSTVDLLRDPSQTVPVRLPH</sequence>
<protein>
    <submittedName>
        <fullName evidence="3">Uncharacterized protein</fullName>
    </submittedName>
</protein>
<feature type="compositionally biased region" description="Low complexity" evidence="1">
    <location>
        <begin position="30"/>
        <end position="42"/>
    </location>
</feature>
<reference evidence="3 4" key="1">
    <citation type="submission" date="2020-07" db="EMBL/GenBank/DDBJ databases">
        <title>Sequencing the genomes of 1000 actinobacteria strains.</title>
        <authorList>
            <person name="Klenk H.-P."/>
        </authorList>
    </citation>
    <scope>NUCLEOTIDE SEQUENCE [LARGE SCALE GENOMIC DNA]</scope>
    <source>
        <strain evidence="3 4">DSM 15475</strain>
    </source>
</reference>
<dbReference type="Pfam" id="PF18986">
    <property type="entry name" value="DUF5719"/>
    <property type="match status" value="1"/>
</dbReference>
<feature type="compositionally biased region" description="Basic residues" evidence="1">
    <location>
        <begin position="1"/>
        <end position="16"/>
    </location>
</feature>
<evidence type="ECO:0000313" key="4">
    <source>
        <dbReference type="Proteomes" id="UP000535437"/>
    </source>
</evidence>
<feature type="transmembrane region" description="Helical" evidence="2">
    <location>
        <begin position="106"/>
        <end position="125"/>
    </location>
</feature>
<dbReference type="AlphaFoldDB" id="A0A7Z0GJA7"/>
<keyword evidence="4" id="KW-1185">Reference proteome</keyword>
<name>A0A7Z0GJA7_9MICC</name>
<gene>
    <name evidence="3" type="ORF">HNR09_000447</name>
</gene>
<feature type="compositionally biased region" description="Basic and acidic residues" evidence="1">
    <location>
        <begin position="48"/>
        <end position="60"/>
    </location>
</feature>
<keyword evidence="2" id="KW-0812">Transmembrane</keyword>
<keyword evidence="2" id="KW-1133">Transmembrane helix</keyword>
<dbReference type="Proteomes" id="UP000535437">
    <property type="component" value="Unassembled WGS sequence"/>
</dbReference>
<feature type="compositionally biased region" description="Basic and acidic residues" evidence="1">
    <location>
        <begin position="17"/>
        <end position="29"/>
    </location>
</feature>
<evidence type="ECO:0000256" key="1">
    <source>
        <dbReference type="SAM" id="MobiDB-lite"/>
    </source>
</evidence>
<accession>A0A7Z0GJA7</accession>
<feature type="region of interest" description="Disordered" evidence="1">
    <location>
        <begin position="1"/>
        <end position="101"/>
    </location>
</feature>
<organism evidence="3 4">
    <name type="scientific">Nesterenkonia xinjiangensis</name>
    <dbReference type="NCBI Taxonomy" id="225327"/>
    <lineage>
        <taxon>Bacteria</taxon>
        <taxon>Bacillati</taxon>
        <taxon>Actinomycetota</taxon>
        <taxon>Actinomycetes</taxon>
        <taxon>Micrococcales</taxon>
        <taxon>Micrococcaceae</taxon>
        <taxon>Nesterenkonia</taxon>
    </lineage>
</organism>
<comment type="caution">
    <text evidence="3">The sequence shown here is derived from an EMBL/GenBank/DDBJ whole genome shotgun (WGS) entry which is preliminary data.</text>
</comment>